<dbReference type="PANTHER" id="PTHR33175:SF2">
    <property type="entry name" value="INTEGRATION HOST FACTOR SUBUNIT ALPHA"/>
    <property type="match status" value="1"/>
</dbReference>
<dbReference type="CDD" id="cd13836">
    <property type="entry name" value="IHF_B"/>
    <property type="match status" value="1"/>
</dbReference>
<dbReference type="InterPro" id="IPR010992">
    <property type="entry name" value="IHF-like_DNA-bd_dom_sf"/>
</dbReference>
<dbReference type="PRINTS" id="PR01727">
    <property type="entry name" value="DNABINDINGHU"/>
</dbReference>
<evidence type="ECO:0000256" key="4">
    <source>
        <dbReference type="RuleBase" id="RU003939"/>
    </source>
</evidence>
<reference evidence="6" key="1">
    <citation type="journal article" date="2013" name="Stand. Genomic Sci.">
        <title>Complete genome sequence of the halophilic bacterium Spirochaeta africana type strain (Z-7692(T)) from the alkaline Lake Magadi in the East African Rift.</title>
        <authorList>
            <person name="Liolos K."/>
            <person name="Abt B."/>
            <person name="Scheuner C."/>
            <person name="Teshima H."/>
            <person name="Held B."/>
            <person name="Lapidus A."/>
            <person name="Nolan M."/>
            <person name="Lucas S."/>
            <person name="Deshpande S."/>
            <person name="Cheng J.F."/>
            <person name="Tapia R."/>
            <person name="Goodwin L.A."/>
            <person name="Pitluck S."/>
            <person name="Pagani I."/>
            <person name="Ivanova N."/>
            <person name="Mavromatis K."/>
            <person name="Mikhailova N."/>
            <person name="Huntemann M."/>
            <person name="Pati A."/>
            <person name="Chen A."/>
            <person name="Palaniappan K."/>
            <person name="Land M."/>
            <person name="Rohde M."/>
            <person name="Tindall B.J."/>
            <person name="Detter J.C."/>
            <person name="Goker M."/>
            <person name="Bristow J."/>
            <person name="Eisen J.A."/>
            <person name="Markowitz V."/>
            <person name="Hugenholtz P."/>
            <person name="Woyke T."/>
            <person name="Klenk H.P."/>
            <person name="Kyrpides N.C."/>
        </authorList>
    </citation>
    <scope>NUCLEOTIDE SEQUENCE</scope>
    <source>
        <strain evidence="6">ATCC 700263 / DSM 8902 / Z-7692</strain>
    </source>
</reference>
<organism evidence="5 6">
    <name type="scientific">Spirochaeta africana (strain ATCC 700263 / DSM 8902 / Z-7692)</name>
    <dbReference type="NCBI Taxonomy" id="889378"/>
    <lineage>
        <taxon>Bacteria</taxon>
        <taxon>Pseudomonadati</taxon>
        <taxon>Spirochaetota</taxon>
        <taxon>Spirochaetia</taxon>
        <taxon>Spirochaetales</taxon>
        <taxon>Spirochaetaceae</taxon>
        <taxon>Spirochaeta</taxon>
    </lineage>
</organism>
<evidence type="ECO:0000256" key="3">
    <source>
        <dbReference type="ARBA" id="ARBA00023125"/>
    </source>
</evidence>
<dbReference type="eggNOG" id="COG0776">
    <property type="taxonomic scope" value="Bacteria"/>
</dbReference>
<dbReference type="RefSeq" id="WP_014455977.1">
    <property type="nucleotide sequence ID" value="NC_017098.1"/>
</dbReference>
<dbReference type="GO" id="GO:0005829">
    <property type="term" value="C:cytosol"/>
    <property type="evidence" value="ECO:0007669"/>
    <property type="project" value="TreeGrafter"/>
</dbReference>
<dbReference type="SUPFAM" id="SSF47729">
    <property type="entry name" value="IHF-like DNA-binding proteins"/>
    <property type="match status" value="1"/>
</dbReference>
<sequence>MAPSKLTKAEIVETIAEQEGMHRREVQSIVDAFFHEVKGALLEDRVVEFRGFGTFEIRTRKGRDRARNPRTGELVSVENHGVVVFRPGKELKQAAWDLRS</sequence>
<dbReference type="STRING" id="889378.Spiaf_1943"/>
<dbReference type="Gene3D" id="4.10.520.10">
    <property type="entry name" value="IHF-like DNA-binding proteins"/>
    <property type="match status" value="1"/>
</dbReference>
<evidence type="ECO:0000256" key="2">
    <source>
        <dbReference type="ARBA" id="ARBA00010529"/>
    </source>
</evidence>
<dbReference type="PATRIC" id="fig|889378.3.peg.1930"/>
<accession>H9UKF1</accession>
<dbReference type="HOGENOM" id="CLU_105066_2_3_12"/>
<dbReference type="Proteomes" id="UP000007383">
    <property type="component" value="Chromosome"/>
</dbReference>
<dbReference type="InterPro" id="IPR000119">
    <property type="entry name" value="Hist_DNA-bd"/>
</dbReference>
<dbReference type="GO" id="GO:0030527">
    <property type="term" value="F:structural constituent of chromatin"/>
    <property type="evidence" value="ECO:0007669"/>
    <property type="project" value="InterPro"/>
</dbReference>
<proteinExistence type="inferred from homology"/>
<evidence type="ECO:0000256" key="1">
    <source>
        <dbReference type="ARBA" id="ARBA00003819"/>
    </source>
</evidence>
<dbReference type="GO" id="GO:0003677">
    <property type="term" value="F:DNA binding"/>
    <property type="evidence" value="ECO:0007669"/>
    <property type="project" value="UniProtKB-KW"/>
</dbReference>
<dbReference type="SMART" id="SM00411">
    <property type="entry name" value="BHL"/>
    <property type="match status" value="1"/>
</dbReference>
<dbReference type="Pfam" id="PF00216">
    <property type="entry name" value="Bac_DNA_binding"/>
    <property type="match status" value="1"/>
</dbReference>
<dbReference type="OrthoDB" id="9799835at2"/>
<keyword evidence="3 5" id="KW-0238">DNA-binding</keyword>
<evidence type="ECO:0000313" key="6">
    <source>
        <dbReference type="Proteomes" id="UP000007383"/>
    </source>
</evidence>
<comment type="function">
    <text evidence="1">Histone-like DNA-binding protein which is capable of wrapping DNA to stabilize it, and thus to prevent its denaturation under extreme environmental conditions.</text>
</comment>
<name>H9UKF1_SPIAZ</name>
<protein>
    <submittedName>
        <fullName evidence="5">Bacterial nucleoid DNA-binding protein</fullName>
    </submittedName>
</protein>
<dbReference type="PROSITE" id="PS00045">
    <property type="entry name" value="HISTONE_LIKE"/>
    <property type="match status" value="1"/>
</dbReference>
<dbReference type="InterPro" id="IPR020816">
    <property type="entry name" value="Histone-like_DNA-bd_CS"/>
</dbReference>
<gene>
    <name evidence="5" type="ordered locus">Spiaf_1943</name>
</gene>
<dbReference type="KEGG" id="sfc:Spiaf_1943"/>
<keyword evidence="6" id="KW-1185">Reference proteome</keyword>
<dbReference type="EMBL" id="CP003282">
    <property type="protein sequence ID" value="AFG37994.1"/>
    <property type="molecule type" value="Genomic_DNA"/>
</dbReference>
<evidence type="ECO:0000313" key="5">
    <source>
        <dbReference type="EMBL" id="AFG37994.1"/>
    </source>
</evidence>
<dbReference type="PANTHER" id="PTHR33175">
    <property type="entry name" value="DNA-BINDING PROTEIN HU"/>
    <property type="match status" value="1"/>
</dbReference>
<dbReference type="AlphaFoldDB" id="H9UKF1"/>
<comment type="similarity">
    <text evidence="2 4">Belongs to the bacterial histone-like protein family.</text>
</comment>